<keyword evidence="2" id="KW-1185">Reference proteome</keyword>
<dbReference type="RefSeq" id="WP_119657402.1">
    <property type="nucleotide sequence ID" value="NZ_JBHUOI010000072.1"/>
</dbReference>
<organism evidence="1 2">
    <name type="scientific">Hymenobacter rubripertinctus</name>
    <dbReference type="NCBI Taxonomy" id="2029981"/>
    <lineage>
        <taxon>Bacteria</taxon>
        <taxon>Pseudomonadati</taxon>
        <taxon>Bacteroidota</taxon>
        <taxon>Cytophagia</taxon>
        <taxon>Cytophagales</taxon>
        <taxon>Hymenobacteraceae</taxon>
        <taxon>Hymenobacter</taxon>
    </lineage>
</organism>
<name>A0A418QM26_9BACT</name>
<evidence type="ECO:0000313" key="2">
    <source>
        <dbReference type="Proteomes" id="UP000284250"/>
    </source>
</evidence>
<sequence>MQPTPNTAPFIVTDAPPELTDPARRQRILVDLSDMDDYYVVFERYGFGGGGACWAEHIETIIEEHAPDLLERVELAGAGEIFRAFTDGPATTAEFLALVRPIFADLGSLNKYLSQTDPTDFFE</sequence>
<evidence type="ECO:0000313" key="1">
    <source>
        <dbReference type="EMBL" id="RIY06225.1"/>
    </source>
</evidence>
<reference evidence="1 2" key="1">
    <citation type="submission" date="2019-01" db="EMBL/GenBank/DDBJ databases">
        <title>Hymenobacter humicola sp. nov., isolated from soils in Antarctica.</title>
        <authorList>
            <person name="Sedlacek I."/>
            <person name="Holochova P."/>
            <person name="Kralova S."/>
            <person name="Pantucek R."/>
            <person name="Stankova E."/>
            <person name="Vrbovska V."/>
            <person name="Kristofova L."/>
            <person name="Svec P."/>
            <person name="Busse H.-J."/>
        </authorList>
    </citation>
    <scope>NUCLEOTIDE SEQUENCE [LARGE SCALE GENOMIC DNA]</scope>
    <source>
        <strain evidence="1 2">CCM 8852</strain>
    </source>
</reference>
<proteinExistence type="predicted"/>
<dbReference type="Proteomes" id="UP000284250">
    <property type="component" value="Unassembled WGS sequence"/>
</dbReference>
<dbReference type="AlphaFoldDB" id="A0A418QM26"/>
<dbReference type="EMBL" id="QYCN01000042">
    <property type="protein sequence ID" value="RIY06225.1"/>
    <property type="molecule type" value="Genomic_DNA"/>
</dbReference>
<accession>A0A418QM26</accession>
<comment type="caution">
    <text evidence="1">The sequence shown here is derived from an EMBL/GenBank/DDBJ whole genome shotgun (WGS) entry which is preliminary data.</text>
</comment>
<gene>
    <name evidence="1" type="ORF">D0T11_19035</name>
</gene>
<protein>
    <submittedName>
        <fullName evidence="1">Uncharacterized protein</fullName>
    </submittedName>
</protein>